<feature type="binding site" evidence="8">
    <location>
        <position position="42"/>
    </location>
    <ligand>
        <name>substrate</name>
    </ligand>
</feature>
<keyword evidence="3 8" id="KW-0479">Metal-binding</keyword>
<comment type="cofactor">
    <cofactor evidence="8">
        <name>[4Fe-4S] cluster</name>
        <dbReference type="ChEBI" id="CHEBI:49883"/>
    </cofactor>
    <text evidence="8">Binds 1 [4Fe-4S] cluster. The cluster is coordinated with 3 cysteines and an exchangeable S-adenosyl-L-methionine.</text>
</comment>
<evidence type="ECO:0000256" key="3">
    <source>
        <dbReference type="ARBA" id="ARBA00022723"/>
    </source>
</evidence>
<feature type="binding site" evidence="8">
    <location>
        <position position="55"/>
    </location>
    <ligand>
        <name>Mg(2+)</name>
        <dbReference type="ChEBI" id="CHEBI:18420"/>
    </ligand>
</feature>
<feature type="binding site" evidence="8">
    <location>
        <position position="46"/>
    </location>
    <ligand>
        <name>[4Fe-4S] cluster</name>
        <dbReference type="ChEBI" id="CHEBI:49883"/>
        <note>4Fe-4S-S-AdoMet</note>
    </ligand>
</feature>
<dbReference type="GO" id="GO:0008616">
    <property type="term" value="P:tRNA queuosine(34) biosynthetic process"/>
    <property type="evidence" value="ECO:0007669"/>
    <property type="project" value="UniProtKB-UniRule"/>
</dbReference>
<keyword evidence="8" id="KW-0671">Queuosine biosynthesis</keyword>
<name>A0AAT9GA09_9RICK</name>
<dbReference type="EMBL" id="AP029170">
    <property type="protein sequence ID" value="BFD46657.1"/>
    <property type="molecule type" value="Genomic_DNA"/>
</dbReference>
<evidence type="ECO:0000256" key="7">
    <source>
        <dbReference type="ARBA" id="ARBA00023239"/>
    </source>
</evidence>
<feature type="binding site" evidence="8">
    <location>
        <begin position="229"/>
        <end position="232"/>
    </location>
    <ligand>
        <name>S-adenosyl-L-methionine</name>
        <dbReference type="ChEBI" id="CHEBI:59789"/>
    </ligand>
</feature>
<reference evidence="10" key="1">
    <citation type="submission" date="2024-01" db="EMBL/GenBank/DDBJ databases">
        <title>Sequencing the genomes of a sandfly, Sergentomyia squamirostris, and its two endosymbionts.</title>
        <authorList>
            <person name="Itokawa K."/>
            <person name="Sanjoba C."/>
        </authorList>
    </citation>
    <scope>NUCLEOTIDE SEQUENCE</scope>
    <source>
        <strain evidence="10">RiSSQ</strain>
    </source>
</reference>
<dbReference type="InterPro" id="IPR007197">
    <property type="entry name" value="rSAM"/>
</dbReference>
<feature type="binding site" evidence="8">
    <location>
        <position position="134"/>
    </location>
    <ligand>
        <name>substrate</name>
    </ligand>
</feature>
<dbReference type="InterPro" id="IPR013785">
    <property type="entry name" value="Aldolase_TIM"/>
</dbReference>
<dbReference type="GO" id="GO:1904047">
    <property type="term" value="F:S-adenosyl-L-methionine binding"/>
    <property type="evidence" value="ECO:0007669"/>
    <property type="project" value="UniProtKB-UniRule"/>
</dbReference>
<evidence type="ECO:0000256" key="4">
    <source>
        <dbReference type="ARBA" id="ARBA00022842"/>
    </source>
</evidence>
<evidence type="ECO:0000313" key="10">
    <source>
        <dbReference type="EMBL" id="BFD46657.1"/>
    </source>
</evidence>
<feature type="binding site" evidence="8">
    <location>
        <begin position="178"/>
        <end position="180"/>
    </location>
    <ligand>
        <name>S-adenosyl-L-methionine</name>
        <dbReference type="ChEBI" id="CHEBI:59789"/>
    </ligand>
</feature>
<dbReference type="GO" id="GO:0051539">
    <property type="term" value="F:4 iron, 4 sulfur cluster binding"/>
    <property type="evidence" value="ECO:0007669"/>
    <property type="project" value="UniProtKB-UniRule"/>
</dbReference>
<feature type="binding site" evidence="8">
    <location>
        <begin position="52"/>
        <end position="54"/>
    </location>
    <ligand>
        <name>S-adenosyl-L-methionine</name>
        <dbReference type="ChEBI" id="CHEBI:59789"/>
    </ligand>
</feature>
<comment type="catalytic activity">
    <reaction evidence="8">
        <text>6-carboxy-5,6,7,8-tetrahydropterin + H(+) = 7-carboxy-7-carbaguanine + NH4(+)</text>
        <dbReference type="Rhea" id="RHEA:27974"/>
        <dbReference type="ChEBI" id="CHEBI:15378"/>
        <dbReference type="ChEBI" id="CHEBI:28938"/>
        <dbReference type="ChEBI" id="CHEBI:61032"/>
        <dbReference type="ChEBI" id="CHEBI:61036"/>
        <dbReference type="EC" id="4.3.99.3"/>
    </reaction>
</comment>
<comment type="function">
    <text evidence="8">Catalyzes the complex heterocyclic radical-mediated conversion of 6-carboxy-5,6,7,8-tetrahydropterin (CPH4) to 7-carboxy-7-deazaguanine (CDG), a step common to the biosynthetic pathways of all 7-deazapurine-containing compounds.</text>
</comment>
<dbReference type="SFLD" id="SFLDS00029">
    <property type="entry name" value="Radical_SAM"/>
    <property type="match status" value="1"/>
</dbReference>
<dbReference type="GO" id="GO:0000287">
    <property type="term" value="F:magnesium ion binding"/>
    <property type="evidence" value="ECO:0007669"/>
    <property type="project" value="UniProtKB-UniRule"/>
</dbReference>
<feature type="domain" description="Radical SAM core" evidence="9">
    <location>
        <begin position="33"/>
        <end position="268"/>
    </location>
</feature>
<dbReference type="PIRSF" id="PIRSF000370">
    <property type="entry name" value="QueE"/>
    <property type="match status" value="1"/>
</dbReference>
<evidence type="ECO:0000256" key="2">
    <source>
        <dbReference type="ARBA" id="ARBA00022691"/>
    </source>
</evidence>
<dbReference type="GO" id="GO:0016840">
    <property type="term" value="F:carbon-nitrogen lyase activity"/>
    <property type="evidence" value="ECO:0007669"/>
    <property type="project" value="UniProtKB-UniRule"/>
</dbReference>
<keyword evidence="4 8" id="KW-0460">Magnesium</keyword>
<dbReference type="EC" id="4.3.99.3" evidence="8"/>
<dbReference type="PANTHER" id="PTHR42836">
    <property type="entry name" value="7-CARBOXY-7-DEAZAGUANINE SYNTHASE"/>
    <property type="match status" value="1"/>
</dbReference>
<feature type="binding site" evidence="8">
    <location>
        <position position="136"/>
    </location>
    <ligand>
        <name>S-adenosyl-L-methionine</name>
        <dbReference type="ChEBI" id="CHEBI:59789"/>
    </ligand>
</feature>
<comment type="similarity">
    <text evidence="8">Belongs to the radical SAM superfamily. 7-carboxy-7-deazaguanine synthase family.</text>
</comment>
<evidence type="ECO:0000256" key="8">
    <source>
        <dbReference type="HAMAP-Rule" id="MF_00917"/>
    </source>
</evidence>
<dbReference type="PROSITE" id="PS51918">
    <property type="entry name" value="RADICAL_SAM"/>
    <property type="match status" value="1"/>
</dbReference>
<accession>A0AAT9GA09</accession>
<protein>
    <recommendedName>
        <fullName evidence="8">7-carboxy-7-deazaguanine synthase</fullName>
        <shortName evidence="8">CDG synthase</shortName>
        <ecNumber evidence="8">4.3.99.3</ecNumber>
    </recommendedName>
    <alternativeName>
        <fullName evidence="8">Queuosine biosynthesis protein QueE</fullName>
    </alternativeName>
</protein>
<dbReference type="Gene3D" id="3.20.20.70">
    <property type="entry name" value="Aldolase class I"/>
    <property type="match status" value="1"/>
</dbReference>
<comment type="cofactor">
    <cofactor evidence="8">
        <name>S-adenosyl-L-methionine</name>
        <dbReference type="ChEBI" id="CHEBI:59789"/>
    </cofactor>
    <text evidence="8">Binds 1 S-adenosyl-L-methionine per subunit.</text>
</comment>
<evidence type="ECO:0000256" key="6">
    <source>
        <dbReference type="ARBA" id="ARBA00023014"/>
    </source>
</evidence>
<keyword evidence="1 8" id="KW-0004">4Fe-4S</keyword>
<dbReference type="HAMAP" id="MF_00917">
    <property type="entry name" value="QueE"/>
    <property type="match status" value="1"/>
</dbReference>
<feature type="binding site" evidence="8">
    <location>
        <begin position="27"/>
        <end position="29"/>
    </location>
    <ligand>
        <name>substrate</name>
    </ligand>
</feature>
<dbReference type="InterPro" id="IPR005728">
    <property type="entry name" value="RPE1"/>
</dbReference>
<evidence type="ECO:0000256" key="5">
    <source>
        <dbReference type="ARBA" id="ARBA00023004"/>
    </source>
</evidence>
<comment type="cofactor">
    <cofactor evidence="8">
        <name>Mg(2+)</name>
        <dbReference type="ChEBI" id="CHEBI:18420"/>
    </cofactor>
</comment>
<feature type="binding site" evidence="8">
    <location>
        <position position="50"/>
    </location>
    <ligand>
        <name>[4Fe-4S] cluster</name>
        <dbReference type="ChEBI" id="CHEBI:49883"/>
        <note>4Fe-4S-S-AdoMet</note>
    </ligand>
</feature>
<comment type="caution">
    <text evidence="8">Lacks conserved residue(s) required for the propagation of feature annotation.</text>
</comment>
<keyword evidence="2 8" id="KW-0949">S-adenosyl-L-methionine</keyword>
<evidence type="ECO:0000256" key="1">
    <source>
        <dbReference type="ARBA" id="ARBA00022485"/>
    </source>
</evidence>
<keyword evidence="5 8" id="KW-0408">Iron</keyword>
<keyword evidence="6 8" id="KW-0411">Iron-sulfur</keyword>
<organism evidence="10">
    <name type="scientific">Candidatus Tisiphia endosymbiont of Sergentomyia squamirostris</name>
    <dbReference type="NCBI Taxonomy" id="3113639"/>
    <lineage>
        <taxon>Bacteria</taxon>
        <taxon>Pseudomonadati</taxon>
        <taxon>Pseudomonadota</taxon>
        <taxon>Alphaproteobacteria</taxon>
        <taxon>Rickettsiales</taxon>
        <taxon>Rickettsiaceae</taxon>
        <taxon>Rickettsieae</taxon>
        <taxon>Candidatus Tisiphia</taxon>
    </lineage>
</organism>
<feature type="binding site" evidence="8">
    <location>
        <position position="53"/>
    </location>
    <ligand>
        <name>[4Fe-4S] cluster</name>
        <dbReference type="ChEBI" id="CHEBI:49883"/>
        <note>4Fe-4S-S-AdoMet</note>
    </ligand>
</feature>
<keyword evidence="7 8" id="KW-0456">Lyase</keyword>
<proteinExistence type="inferred from homology"/>
<comment type="subunit">
    <text evidence="8">Homodimer.</text>
</comment>
<comment type="pathway">
    <text evidence="8">Purine metabolism; 7-cyano-7-deazaguanine biosynthesis.</text>
</comment>
<dbReference type="NCBIfam" id="TIGR01045">
    <property type="entry name" value="RPE1"/>
    <property type="match status" value="1"/>
</dbReference>
<dbReference type="AlphaFoldDB" id="A0AAT9GA09"/>
<dbReference type="InterPro" id="IPR024924">
    <property type="entry name" value="7-CO-7-deazaguanine_synth-like"/>
</dbReference>
<evidence type="ECO:0000259" key="9">
    <source>
        <dbReference type="PROSITE" id="PS51918"/>
    </source>
</evidence>
<dbReference type="PANTHER" id="PTHR42836:SF1">
    <property type="entry name" value="7-CARBOXY-7-DEAZAGUANINE SYNTHASE"/>
    <property type="match status" value="1"/>
</dbReference>
<sequence>MFGQNPKRPAIFNDGTNLEIKSIFKTIQGEGPFVGMPAIFIRLGGCNLACNFCDTDFEDFNILTINNIIEEVEKLAINRPLAEFASAREFAGVMESQSPAYLDLREGQSTGSTYKLPAKVELCKRSNIKLVVITGGEPFRQPIELLCYKLLDLDYIVQIETNGTLYRDLPDKVHIVCSPKAGKNGYALLRDDLLSHINALKFLVAKNIPKYSNIPEVGQSKYNIPVFIQPMDQNNLLLNKENERLAIDLTIKYGHRLSLQTHKILGIE</sequence>
<gene>
    <name evidence="8" type="primary">queE</name>
    <name evidence="10" type="ORF">DMENIID0002_13030</name>
</gene>